<accession>A0AAD7N4S3</accession>
<dbReference type="EMBL" id="JARKIB010000079">
    <property type="protein sequence ID" value="KAJ7746545.1"/>
    <property type="molecule type" value="Genomic_DNA"/>
</dbReference>
<gene>
    <name evidence="8" type="ORF">B0H16DRAFT_939468</name>
</gene>
<keyword evidence="6" id="KW-0648">Protein biosynthesis</keyword>
<sequence length="195" mass="21435">MAYSPPDPATCVLDAFRSSIAERVAAAFPSLTVEQVYTGVDYGKKGADFTIALPRFKLGKVDDVAAKVIEQFQPDEYIETISHDKAFLHFQCRSTTLVREILTQVHALTHLAPTPCYGSNDSGKGKKVLIEYSSPNIAKSFHVGHLRSTIIGGFLANLYKACGWEVVSLNYLGDWGTQFGLIATGFEKYGSYEEL</sequence>
<dbReference type="InterPro" id="IPR035684">
    <property type="entry name" value="ArgRS_core"/>
</dbReference>
<evidence type="ECO:0000256" key="6">
    <source>
        <dbReference type="RuleBase" id="RU363038"/>
    </source>
</evidence>
<dbReference type="InterPro" id="IPR036695">
    <property type="entry name" value="Arg-tRNA-synth_N_sf"/>
</dbReference>
<protein>
    <recommendedName>
        <fullName evidence="5">Arginyl-tRNA synthetase</fullName>
    </recommendedName>
</protein>
<dbReference type="PANTHER" id="PTHR11956:SF11">
    <property type="entry name" value="ARGININE--TRNA LIGASE, MITOCHONDRIAL-RELATED"/>
    <property type="match status" value="1"/>
</dbReference>
<comment type="caution">
    <text evidence="8">The sequence shown here is derived from an EMBL/GenBank/DDBJ whole genome shotgun (WGS) entry which is preliminary data.</text>
</comment>
<keyword evidence="2 6" id="KW-0547">Nucleotide-binding</keyword>
<dbReference type="InterPro" id="IPR001278">
    <property type="entry name" value="Arg-tRNA-ligase"/>
</dbReference>
<name>A0AAD7N4S3_9AGAR</name>
<evidence type="ECO:0000256" key="4">
    <source>
        <dbReference type="ARBA" id="ARBA00023146"/>
    </source>
</evidence>
<evidence type="ECO:0000256" key="3">
    <source>
        <dbReference type="ARBA" id="ARBA00022840"/>
    </source>
</evidence>
<dbReference type="PANTHER" id="PTHR11956">
    <property type="entry name" value="ARGINYL-TRNA SYNTHETASE"/>
    <property type="match status" value="1"/>
</dbReference>
<evidence type="ECO:0000259" key="7">
    <source>
        <dbReference type="Pfam" id="PF00750"/>
    </source>
</evidence>
<keyword evidence="3 6" id="KW-0067">ATP-binding</keyword>
<dbReference type="Pfam" id="PF00750">
    <property type="entry name" value="tRNA-synt_1d"/>
    <property type="match status" value="1"/>
</dbReference>
<dbReference type="Gene3D" id="3.30.1360.70">
    <property type="entry name" value="Arginyl tRNA synthetase N-terminal domain"/>
    <property type="match status" value="1"/>
</dbReference>
<comment type="similarity">
    <text evidence="6">Belongs to the class-I aminoacyl-tRNA synthetase family.</text>
</comment>
<dbReference type="GO" id="GO:0032543">
    <property type="term" value="P:mitochondrial translation"/>
    <property type="evidence" value="ECO:0007669"/>
    <property type="project" value="TreeGrafter"/>
</dbReference>
<dbReference type="GO" id="GO:0005524">
    <property type="term" value="F:ATP binding"/>
    <property type="evidence" value="ECO:0007669"/>
    <property type="project" value="UniProtKB-KW"/>
</dbReference>
<dbReference type="SUPFAM" id="SSF52374">
    <property type="entry name" value="Nucleotidylyl transferase"/>
    <property type="match status" value="1"/>
</dbReference>
<dbReference type="Proteomes" id="UP001215598">
    <property type="component" value="Unassembled WGS sequence"/>
</dbReference>
<feature type="domain" description="Arginyl-tRNA synthetase catalytic core" evidence="7">
    <location>
        <begin position="120"/>
        <end position="191"/>
    </location>
</feature>
<evidence type="ECO:0000313" key="9">
    <source>
        <dbReference type="Proteomes" id="UP001215598"/>
    </source>
</evidence>
<feature type="non-terminal residue" evidence="8">
    <location>
        <position position="1"/>
    </location>
</feature>
<dbReference type="GO" id="GO:0005739">
    <property type="term" value="C:mitochondrion"/>
    <property type="evidence" value="ECO:0007669"/>
    <property type="project" value="TreeGrafter"/>
</dbReference>
<dbReference type="GO" id="GO:0004814">
    <property type="term" value="F:arginine-tRNA ligase activity"/>
    <property type="evidence" value="ECO:0007669"/>
    <property type="project" value="InterPro"/>
</dbReference>
<evidence type="ECO:0000313" key="8">
    <source>
        <dbReference type="EMBL" id="KAJ7746545.1"/>
    </source>
</evidence>
<dbReference type="GO" id="GO:0006420">
    <property type="term" value="P:arginyl-tRNA aminoacylation"/>
    <property type="evidence" value="ECO:0007669"/>
    <property type="project" value="InterPro"/>
</dbReference>
<dbReference type="PRINTS" id="PR01038">
    <property type="entry name" value="TRNASYNTHARG"/>
</dbReference>
<dbReference type="InterPro" id="IPR001412">
    <property type="entry name" value="aa-tRNA-synth_I_CS"/>
</dbReference>
<dbReference type="Gene3D" id="3.40.50.620">
    <property type="entry name" value="HUPs"/>
    <property type="match status" value="1"/>
</dbReference>
<proteinExistence type="inferred from homology"/>
<reference evidence="8" key="1">
    <citation type="submission" date="2023-03" db="EMBL/GenBank/DDBJ databases">
        <title>Massive genome expansion in bonnet fungi (Mycena s.s.) driven by repeated elements and novel gene families across ecological guilds.</title>
        <authorList>
            <consortium name="Lawrence Berkeley National Laboratory"/>
            <person name="Harder C.B."/>
            <person name="Miyauchi S."/>
            <person name="Viragh M."/>
            <person name="Kuo A."/>
            <person name="Thoen E."/>
            <person name="Andreopoulos B."/>
            <person name="Lu D."/>
            <person name="Skrede I."/>
            <person name="Drula E."/>
            <person name="Henrissat B."/>
            <person name="Morin E."/>
            <person name="Kohler A."/>
            <person name="Barry K."/>
            <person name="LaButti K."/>
            <person name="Morin E."/>
            <person name="Salamov A."/>
            <person name="Lipzen A."/>
            <person name="Mereny Z."/>
            <person name="Hegedus B."/>
            <person name="Baldrian P."/>
            <person name="Stursova M."/>
            <person name="Weitz H."/>
            <person name="Taylor A."/>
            <person name="Grigoriev I.V."/>
            <person name="Nagy L.G."/>
            <person name="Martin F."/>
            <person name="Kauserud H."/>
        </authorList>
    </citation>
    <scope>NUCLEOTIDE SEQUENCE</scope>
    <source>
        <strain evidence="8">CBHHK182m</strain>
    </source>
</reference>
<evidence type="ECO:0000256" key="2">
    <source>
        <dbReference type="ARBA" id="ARBA00022741"/>
    </source>
</evidence>
<dbReference type="InterPro" id="IPR014729">
    <property type="entry name" value="Rossmann-like_a/b/a_fold"/>
</dbReference>
<evidence type="ECO:0000256" key="1">
    <source>
        <dbReference type="ARBA" id="ARBA00022598"/>
    </source>
</evidence>
<organism evidence="8 9">
    <name type="scientific">Mycena metata</name>
    <dbReference type="NCBI Taxonomy" id="1033252"/>
    <lineage>
        <taxon>Eukaryota</taxon>
        <taxon>Fungi</taxon>
        <taxon>Dikarya</taxon>
        <taxon>Basidiomycota</taxon>
        <taxon>Agaricomycotina</taxon>
        <taxon>Agaricomycetes</taxon>
        <taxon>Agaricomycetidae</taxon>
        <taxon>Agaricales</taxon>
        <taxon>Marasmiineae</taxon>
        <taxon>Mycenaceae</taxon>
        <taxon>Mycena</taxon>
    </lineage>
</organism>
<keyword evidence="9" id="KW-1185">Reference proteome</keyword>
<dbReference type="PROSITE" id="PS00178">
    <property type="entry name" value="AA_TRNA_LIGASE_I"/>
    <property type="match status" value="1"/>
</dbReference>
<keyword evidence="1 6" id="KW-0436">Ligase</keyword>
<dbReference type="AlphaFoldDB" id="A0AAD7N4S3"/>
<evidence type="ECO:0000256" key="5">
    <source>
        <dbReference type="ARBA" id="ARBA00033033"/>
    </source>
</evidence>
<keyword evidence="4 6" id="KW-0030">Aminoacyl-tRNA synthetase</keyword>